<name>A0ABV4E7D9_9GAMM</name>
<dbReference type="Proteomes" id="UP001565243">
    <property type="component" value="Unassembled WGS sequence"/>
</dbReference>
<keyword evidence="2" id="KW-1185">Reference proteome</keyword>
<dbReference type="InterPro" id="IPR010005">
    <property type="entry name" value="Formate_DH_maturation_HycH"/>
</dbReference>
<sequence>MHDKVVFYALGSKFVDEKCAQQRSSKKAQEVVYYSLAIGHHVGVIDCLQPQLTCPLQGYLQWIACLAENSEAQRKMAGVRRFGEITIDSSHTHLLALALRDARERMSAEQQAWSDRLIALLQQIENDPAMYLMVRRYDA</sequence>
<evidence type="ECO:0000313" key="2">
    <source>
        <dbReference type="Proteomes" id="UP001565243"/>
    </source>
</evidence>
<dbReference type="NCBIfam" id="NF011664">
    <property type="entry name" value="PRK15084.1"/>
    <property type="match status" value="1"/>
</dbReference>
<comment type="caution">
    <text evidence="1">The sequence shown here is derived from an EMBL/GenBank/DDBJ whole genome shotgun (WGS) entry which is preliminary data.</text>
</comment>
<dbReference type="EMBL" id="JBGFFX010000005">
    <property type="protein sequence ID" value="MEY8770830.1"/>
    <property type="molecule type" value="Genomic_DNA"/>
</dbReference>
<gene>
    <name evidence="1" type="ORF">AB6T85_10380</name>
</gene>
<protein>
    <submittedName>
        <fullName evidence="1">Formate hydrogenlyase maturation HycH family protein</fullName>
    </submittedName>
</protein>
<organism evidence="1 2">
    <name type="scientific">Erwinia aeris</name>
    <dbReference type="NCBI Taxonomy" id="3239803"/>
    <lineage>
        <taxon>Bacteria</taxon>
        <taxon>Pseudomonadati</taxon>
        <taxon>Pseudomonadota</taxon>
        <taxon>Gammaproteobacteria</taxon>
        <taxon>Enterobacterales</taxon>
        <taxon>Erwiniaceae</taxon>
        <taxon>Erwinia</taxon>
    </lineage>
</organism>
<dbReference type="RefSeq" id="WP_253461112.1">
    <property type="nucleotide sequence ID" value="NZ_JBGFFX010000005.1"/>
</dbReference>
<reference evidence="1 2" key="1">
    <citation type="submission" date="2024-07" db="EMBL/GenBank/DDBJ databases">
        <authorList>
            <person name="Hebao G."/>
        </authorList>
    </citation>
    <scope>NUCLEOTIDE SEQUENCE [LARGE SCALE GENOMIC DNA]</scope>
    <source>
        <strain evidence="1 2">ACCC 02193</strain>
    </source>
</reference>
<evidence type="ECO:0000313" key="1">
    <source>
        <dbReference type="EMBL" id="MEY8770830.1"/>
    </source>
</evidence>
<accession>A0ABV4E7D9</accession>
<dbReference type="Pfam" id="PF07450">
    <property type="entry name" value="HycH"/>
    <property type="match status" value="1"/>
</dbReference>
<proteinExistence type="predicted"/>